<keyword evidence="1" id="KW-0732">Signal</keyword>
<dbReference type="Proteomes" id="UP001528040">
    <property type="component" value="Unassembled WGS sequence"/>
</dbReference>
<proteinExistence type="predicted"/>
<protein>
    <recommendedName>
        <fullName evidence="4">AAA+ family ATPase</fullName>
    </recommendedName>
</protein>
<evidence type="ECO:0000313" key="3">
    <source>
        <dbReference type="Proteomes" id="UP001528040"/>
    </source>
</evidence>
<keyword evidence="3" id="KW-1185">Reference proteome</keyword>
<sequence length="108" mass="11852">MKQIAKLTVIAGLTALSFSPTVSAETESSDLKEGGELMSRGFQMLLEGLAQEMSPMAEELAEGWSQLMQEMEDLSAYHPPEVLPNGDIIIRRKYPLVPEVTPDGETEL</sequence>
<dbReference type="RefSeq" id="WP_271053314.1">
    <property type="nucleotide sequence ID" value="NZ_JAQIIO010000002.1"/>
</dbReference>
<evidence type="ECO:0000256" key="1">
    <source>
        <dbReference type="SAM" id="SignalP"/>
    </source>
</evidence>
<comment type="caution">
    <text evidence="2">The sequence shown here is derived from an EMBL/GenBank/DDBJ whole genome shotgun (WGS) entry which is preliminary data.</text>
</comment>
<organism evidence="2 3">
    <name type="scientific">Aliiroseovarius salicola</name>
    <dbReference type="NCBI Taxonomy" id="3009082"/>
    <lineage>
        <taxon>Bacteria</taxon>
        <taxon>Pseudomonadati</taxon>
        <taxon>Pseudomonadota</taxon>
        <taxon>Alphaproteobacteria</taxon>
        <taxon>Rhodobacterales</taxon>
        <taxon>Paracoccaceae</taxon>
        <taxon>Aliiroseovarius</taxon>
    </lineage>
</organism>
<accession>A0ABT4W1D2</accession>
<dbReference type="EMBL" id="JAQIIO010000002">
    <property type="protein sequence ID" value="MDA5093632.1"/>
    <property type="molecule type" value="Genomic_DNA"/>
</dbReference>
<evidence type="ECO:0000313" key="2">
    <source>
        <dbReference type="EMBL" id="MDA5093632.1"/>
    </source>
</evidence>
<name>A0ABT4W1D2_9RHOB</name>
<feature type="signal peptide" evidence="1">
    <location>
        <begin position="1"/>
        <end position="24"/>
    </location>
</feature>
<evidence type="ECO:0008006" key="4">
    <source>
        <dbReference type="Google" id="ProtNLM"/>
    </source>
</evidence>
<reference evidence="2 3" key="1">
    <citation type="submission" date="2023-01" db="EMBL/GenBank/DDBJ databases">
        <authorList>
            <person name="Yoon J.-W."/>
        </authorList>
    </citation>
    <scope>NUCLEOTIDE SEQUENCE [LARGE SCALE GENOMIC DNA]</scope>
    <source>
        <strain evidence="2 3">KMU-50</strain>
    </source>
</reference>
<gene>
    <name evidence="2" type="ORF">O2N63_05960</name>
</gene>
<feature type="chain" id="PRO_5045489256" description="AAA+ family ATPase" evidence="1">
    <location>
        <begin position="25"/>
        <end position="108"/>
    </location>
</feature>